<gene>
    <name evidence="1" type="ORF">JOB18_030456</name>
</gene>
<name>A0AAV6T872_SOLSE</name>
<dbReference type="EMBL" id="JAGKHQ010000001">
    <property type="protein sequence ID" value="KAG7525677.1"/>
    <property type="molecule type" value="Genomic_DNA"/>
</dbReference>
<dbReference type="AlphaFoldDB" id="A0AAV6T872"/>
<protein>
    <submittedName>
        <fullName evidence="1">Uncharacterized protein</fullName>
    </submittedName>
</protein>
<evidence type="ECO:0000313" key="2">
    <source>
        <dbReference type="Proteomes" id="UP000693946"/>
    </source>
</evidence>
<keyword evidence="2" id="KW-1185">Reference proteome</keyword>
<dbReference type="Proteomes" id="UP000693946">
    <property type="component" value="Linkage Group LG1"/>
</dbReference>
<accession>A0AAV6T872</accession>
<sequence length="76" mass="8763">MTQTSCIYIKTSWELGSTNFRLYQWLGLTTPQRSTPQIDEPSDADLLYMAATLEPPHIWSGVRLLKNRGQPWPKQV</sequence>
<evidence type="ECO:0000313" key="1">
    <source>
        <dbReference type="EMBL" id="KAG7525677.1"/>
    </source>
</evidence>
<reference evidence="1 2" key="1">
    <citation type="journal article" date="2021" name="Sci. Rep.">
        <title>Chromosome anchoring in Senegalese sole (Solea senegalensis) reveals sex-associated markers and genome rearrangements in flatfish.</title>
        <authorList>
            <person name="Guerrero-Cozar I."/>
            <person name="Gomez-Garrido J."/>
            <person name="Berbel C."/>
            <person name="Martinez-Blanch J.F."/>
            <person name="Alioto T."/>
            <person name="Claros M.G."/>
            <person name="Gagnaire P.A."/>
            <person name="Manchado M."/>
        </authorList>
    </citation>
    <scope>NUCLEOTIDE SEQUENCE [LARGE SCALE GENOMIC DNA]</scope>
    <source>
        <strain evidence="1">Sse05_10M</strain>
    </source>
</reference>
<proteinExistence type="predicted"/>
<organism evidence="1 2">
    <name type="scientific">Solea senegalensis</name>
    <name type="common">Senegalese sole</name>
    <dbReference type="NCBI Taxonomy" id="28829"/>
    <lineage>
        <taxon>Eukaryota</taxon>
        <taxon>Metazoa</taxon>
        <taxon>Chordata</taxon>
        <taxon>Craniata</taxon>
        <taxon>Vertebrata</taxon>
        <taxon>Euteleostomi</taxon>
        <taxon>Actinopterygii</taxon>
        <taxon>Neopterygii</taxon>
        <taxon>Teleostei</taxon>
        <taxon>Neoteleostei</taxon>
        <taxon>Acanthomorphata</taxon>
        <taxon>Carangaria</taxon>
        <taxon>Pleuronectiformes</taxon>
        <taxon>Pleuronectoidei</taxon>
        <taxon>Soleidae</taxon>
        <taxon>Solea</taxon>
    </lineage>
</organism>
<comment type="caution">
    <text evidence="1">The sequence shown here is derived from an EMBL/GenBank/DDBJ whole genome shotgun (WGS) entry which is preliminary data.</text>
</comment>